<dbReference type="InterPro" id="IPR038432">
    <property type="entry name" value="PulS/OutS-like_sf"/>
</dbReference>
<dbReference type="RefSeq" id="WP_380678155.1">
    <property type="nucleotide sequence ID" value="NZ_CP173186.1"/>
</dbReference>
<proteinExistence type="predicted"/>
<comment type="caution">
    <text evidence="1">The sequence shown here is derived from an EMBL/GenBank/DDBJ whole genome shotgun (WGS) entry which is preliminary data.</text>
</comment>
<evidence type="ECO:0000313" key="1">
    <source>
        <dbReference type="EMBL" id="MFC0228503.1"/>
    </source>
</evidence>
<dbReference type="InterPro" id="IPR005699">
    <property type="entry name" value="Chap_lipoprot_PulS/OutS"/>
</dbReference>
<name>A0ABV6EI08_9GAMM</name>
<sequence length="131" mass="14431">MMIKLPLFVRLASVLLVLGVVGCQQPHSARQSKSVPLNDQVEQLASVVAGTKYLKYKCNRSDLPADAVINRVANKVAKQRGWDPAAYAALPQRSEAIYQSLTRDSTPEQTKCSSFNGLLAPFTDELRKEGR</sequence>
<keyword evidence="2" id="KW-1185">Reference proteome</keyword>
<dbReference type="Pfam" id="PF09691">
    <property type="entry name" value="T2SS_PulS_OutS"/>
    <property type="match status" value="1"/>
</dbReference>
<organism evidence="1 2">
    <name type="scientific">Serratia aquatilis</name>
    <dbReference type="NCBI Taxonomy" id="1737515"/>
    <lineage>
        <taxon>Bacteria</taxon>
        <taxon>Pseudomonadati</taxon>
        <taxon>Pseudomonadota</taxon>
        <taxon>Gammaproteobacteria</taxon>
        <taxon>Enterobacterales</taxon>
        <taxon>Yersiniaceae</taxon>
        <taxon>Serratia</taxon>
    </lineage>
</organism>
<keyword evidence="1" id="KW-0449">Lipoprotein</keyword>
<gene>
    <name evidence="1" type="primary">gspS</name>
    <name evidence="1" type="ORF">ACFFJ3_18700</name>
</gene>
<dbReference type="PROSITE" id="PS51257">
    <property type="entry name" value="PROKAR_LIPOPROTEIN"/>
    <property type="match status" value="1"/>
</dbReference>
<protein>
    <submittedName>
        <fullName evidence="1">Type II secretion system pilot lipoprotein GspS</fullName>
    </submittedName>
</protein>
<dbReference type="NCBIfam" id="TIGR01004">
    <property type="entry name" value="PulS_OutS"/>
    <property type="match status" value="1"/>
</dbReference>
<dbReference type="EMBL" id="JBHLXG010000018">
    <property type="protein sequence ID" value="MFC0228503.1"/>
    <property type="molecule type" value="Genomic_DNA"/>
</dbReference>
<dbReference type="InterPro" id="IPR019114">
    <property type="entry name" value="Chap_lipoprot_PulS/OutS-like"/>
</dbReference>
<evidence type="ECO:0000313" key="2">
    <source>
        <dbReference type="Proteomes" id="UP001589792"/>
    </source>
</evidence>
<dbReference type="Gene3D" id="1.20.58.1630">
    <property type="entry name" value="Chaperone lipoprotein PulS/OutS"/>
    <property type="match status" value="1"/>
</dbReference>
<accession>A0ABV6EI08</accession>
<reference evidence="1 2" key="1">
    <citation type="submission" date="2024-09" db="EMBL/GenBank/DDBJ databases">
        <authorList>
            <person name="Sun Q."/>
            <person name="Mori K."/>
        </authorList>
    </citation>
    <scope>NUCLEOTIDE SEQUENCE [LARGE SCALE GENOMIC DNA]</scope>
    <source>
        <strain evidence="1 2">CCM 8626</strain>
    </source>
</reference>
<dbReference type="Proteomes" id="UP001589792">
    <property type="component" value="Unassembled WGS sequence"/>
</dbReference>